<name>X1NP73_9ZZZZ</name>
<comment type="caution">
    <text evidence="1">The sequence shown here is derived from an EMBL/GenBank/DDBJ whole genome shotgun (WGS) entry which is preliminary data.</text>
</comment>
<accession>X1NP73</accession>
<sequence length="31" mass="3308">MYKGYPGRAGIGAASTFNAIKDPVFFCLAKI</sequence>
<reference evidence="1" key="1">
    <citation type="journal article" date="2014" name="Front. Microbiol.">
        <title>High frequency of phylogenetically diverse reductive dehalogenase-homologous genes in deep subseafloor sedimentary metagenomes.</title>
        <authorList>
            <person name="Kawai M."/>
            <person name="Futagami T."/>
            <person name="Toyoda A."/>
            <person name="Takaki Y."/>
            <person name="Nishi S."/>
            <person name="Hori S."/>
            <person name="Arai W."/>
            <person name="Tsubouchi T."/>
            <person name="Morono Y."/>
            <person name="Uchiyama I."/>
            <person name="Ito T."/>
            <person name="Fujiyama A."/>
            <person name="Inagaki F."/>
            <person name="Takami H."/>
        </authorList>
    </citation>
    <scope>NUCLEOTIDE SEQUENCE</scope>
    <source>
        <strain evidence="1">Expedition CK06-06</strain>
    </source>
</reference>
<dbReference type="EMBL" id="BARV01018287">
    <property type="protein sequence ID" value="GAI31986.1"/>
    <property type="molecule type" value="Genomic_DNA"/>
</dbReference>
<gene>
    <name evidence="1" type="ORF">S06H3_30961</name>
</gene>
<dbReference type="AlphaFoldDB" id="X1NP73"/>
<evidence type="ECO:0000313" key="1">
    <source>
        <dbReference type="EMBL" id="GAI31986.1"/>
    </source>
</evidence>
<feature type="non-terminal residue" evidence="1">
    <location>
        <position position="31"/>
    </location>
</feature>
<protein>
    <submittedName>
        <fullName evidence="1">Uncharacterized protein</fullName>
    </submittedName>
</protein>
<organism evidence="1">
    <name type="scientific">marine sediment metagenome</name>
    <dbReference type="NCBI Taxonomy" id="412755"/>
    <lineage>
        <taxon>unclassified sequences</taxon>
        <taxon>metagenomes</taxon>
        <taxon>ecological metagenomes</taxon>
    </lineage>
</organism>
<proteinExistence type="predicted"/>